<dbReference type="OMA" id="RICLRFE"/>
<feature type="transmembrane region" description="Helical" evidence="1">
    <location>
        <begin position="117"/>
        <end position="135"/>
    </location>
</feature>
<proteinExistence type="predicted"/>
<dbReference type="AlphaFoldDB" id="A0A4T0H3K8"/>
<dbReference type="Proteomes" id="UP000306954">
    <property type="component" value="Unassembled WGS sequence"/>
</dbReference>
<evidence type="ECO:0000313" key="2">
    <source>
        <dbReference type="EMBL" id="TIB08424.1"/>
    </source>
</evidence>
<protein>
    <submittedName>
        <fullName evidence="2">Uncharacterized protein</fullName>
    </submittedName>
</protein>
<sequence>MPAGVILSSIVSLARALYIGTLLMLTSPAWFFALSKVTSGKCTARTLTAIYVGFMASVVVTYLIMELIFRICLRFENPLRSLDRVIGVTLINLALYALIGVGLMVKFHVYYRRVEVALIFIASIVPAVNGCLRIAKNVFNDQTCMIIQGIEALIYILILFTKASMSLEWEVSQVQNQTTEASDIEEAMKGRSSKDTVFLPWNVNSSQTLARAKSANSSQHIYKSDGCKSVYDISTPTSSNMDPFEYDFTTSVSMRKDSSKVQTGTIKNDRKYSIKAPRNIKGNNIPLAVWVTQADSKEDF</sequence>
<feature type="transmembrane region" description="Helical" evidence="1">
    <location>
        <begin position="16"/>
        <end position="34"/>
    </location>
</feature>
<keyword evidence="1" id="KW-0472">Membrane</keyword>
<gene>
    <name evidence="2" type="ORF">E3P90_03702</name>
</gene>
<comment type="caution">
    <text evidence="2">The sequence shown here is derived from an EMBL/GenBank/DDBJ whole genome shotgun (WGS) entry which is preliminary data.</text>
</comment>
<reference evidence="2 3" key="1">
    <citation type="submission" date="2019-03" db="EMBL/GenBank/DDBJ databases">
        <title>Sequencing 23 genomes of Wallemia ichthyophaga.</title>
        <authorList>
            <person name="Gostincar C."/>
        </authorList>
    </citation>
    <scope>NUCLEOTIDE SEQUENCE [LARGE SCALE GENOMIC DNA]</scope>
    <source>
        <strain evidence="2 3">EXF-8621</strain>
    </source>
</reference>
<accession>A0A4T0H3K8</accession>
<name>A0A4T0H3K8_WALIC</name>
<organism evidence="2 3">
    <name type="scientific">Wallemia ichthyophaga</name>
    <dbReference type="NCBI Taxonomy" id="245174"/>
    <lineage>
        <taxon>Eukaryota</taxon>
        <taxon>Fungi</taxon>
        <taxon>Dikarya</taxon>
        <taxon>Basidiomycota</taxon>
        <taxon>Wallemiomycotina</taxon>
        <taxon>Wallemiomycetes</taxon>
        <taxon>Wallemiales</taxon>
        <taxon>Wallemiaceae</taxon>
        <taxon>Wallemia</taxon>
    </lineage>
</organism>
<evidence type="ECO:0000313" key="3">
    <source>
        <dbReference type="Proteomes" id="UP000306954"/>
    </source>
</evidence>
<dbReference type="EMBL" id="SPOF01000059">
    <property type="protein sequence ID" value="TIB08424.1"/>
    <property type="molecule type" value="Genomic_DNA"/>
</dbReference>
<keyword evidence="1" id="KW-1133">Transmembrane helix</keyword>
<feature type="transmembrane region" description="Helical" evidence="1">
    <location>
        <begin position="46"/>
        <end position="65"/>
    </location>
</feature>
<keyword evidence="1" id="KW-0812">Transmembrane</keyword>
<feature type="transmembrane region" description="Helical" evidence="1">
    <location>
        <begin position="85"/>
        <end position="105"/>
    </location>
</feature>
<evidence type="ECO:0000256" key="1">
    <source>
        <dbReference type="SAM" id="Phobius"/>
    </source>
</evidence>